<keyword evidence="1" id="KW-0282">Flagellum</keyword>
<dbReference type="AlphaFoldDB" id="A0A7C8GWD9"/>
<dbReference type="EMBL" id="WEID01000015">
    <property type="protein sequence ID" value="KAB8138742.1"/>
    <property type="molecule type" value="Genomic_DNA"/>
</dbReference>
<accession>A0A7C8GWD9</accession>
<keyword evidence="1" id="KW-0966">Cell projection</keyword>
<keyword evidence="2" id="KW-1185">Reference proteome</keyword>
<dbReference type="Proteomes" id="UP000480246">
    <property type="component" value="Unassembled WGS sequence"/>
</dbReference>
<gene>
    <name evidence="1" type="ORF">F9U64_03750</name>
</gene>
<sequence length="120" mass="13646">MNSKIHALHHPVILNNRSTKHVKATNHFSELLQQQSKLTISKHAQQRMTTRNIQVTDAKWSELETKILEAKQKGIKESLVLMDNAAFIVNVKNNTVVTAMERTETKSKIFTNINGTILID</sequence>
<organism evidence="1 2">
    <name type="scientific">Gracilibacillus oryzae</name>
    <dbReference type="NCBI Taxonomy" id="1672701"/>
    <lineage>
        <taxon>Bacteria</taxon>
        <taxon>Bacillati</taxon>
        <taxon>Bacillota</taxon>
        <taxon>Bacilli</taxon>
        <taxon>Bacillales</taxon>
        <taxon>Bacillaceae</taxon>
        <taxon>Gracilibacillus</taxon>
    </lineage>
</organism>
<dbReference type="InterPro" id="IPR013367">
    <property type="entry name" value="Flagellar_put"/>
</dbReference>
<dbReference type="RefSeq" id="WP_153401672.1">
    <property type="nucleotide sequence ID" value="NZ_ML762425.1"/>
</dbReference>
<comment type="caution">
    <text evidence="1">The sequence shown here is derived from an EMBL/GenBank/DDBJ whole genome shotgun (WGS) entry which is preliminary data.</text>
</comment>
<keyword evidence="1" id="KW-0969">Cilium</keyword>
<evidence type="ECO:0000313" key="1">
    <source>
        <dbReference type="EMBL" id="KAB8138742.1"/>
    </source>
</evidence>
<dbReference type="Pfam" id="PF12611">
    <property type="entry name" value="Flagellar_put"/>
    <property type="match status" value="1"/>
</dbReference>
<protein>
    <submittedName>
        <fullName evidence="1">Flagellar protein</fullName>
    </submittedName>
</protein>
<reference evidence="1 2" key="1">
    <citation type="submission" date="2019-10" db="EMBL/GenBank/DDBJ databases">
        <title>Gracilibacillus sp. nov. isolated from rice seeds.</title>
        <authorList>
            <person name="He S."/>
        </authorList>
    </citation>
    <scope>NUCLEOTIDE SEQUENCE [LARGE SCALE GENOMIC DNA]</scope>
    <source>
        <strain evidence="1 2">TD8</strain>
    </source>
</reference>
<name>A0A7C8GWD9_9BACI</name>
<proteinExistence type="predicted"/>
<dbReference type="NCBIfam" id="TIGR02530">
    <property type="entry name" value="flg_new"/>
    <property type="match status" value="1"/>
</dbReference>
<evidence type="ECO:0000313" key="2">
    <source>
        <dbReference type="Proteomes" id="UP000480246"/>
    </source>
</evidence>
<dbReference type="OrthoDB" id="165650at2"/>